<reference evidence="2" key="2">
    <citation type="submission" date="2025-08" db="UniProtKB">
        <authorList>
            <consortium name="EnsemblFungi"/>
        </authorList>
    </citation>
    <scope>IDENTIFICATION</scope>
    <source>
        <strain evidence="2">4287 / CBS 123668 / FGSC 9935 / NRRL 34936</strain>
    </source>
</reference>
<evidence type="ECO:0000313" key="2">
    <source>
        <dbReference type="EnsemblFungi" id="FOXG_13774P0"/>
    </source>
</evidence>
<name>A0A0D2YBU5_FUSOF</name>
<feature type="domain" description="DUF6546" evidence="1">
    <location>
        <begin position="452"/>
        <end position="531"/>
    </location>
</feature>
<sequence>MDRLSTELLSMIAAEAAASGPQIDINTVFDVWDSDDTLKIPRTLSRDNSLAPFAAVSHNWQLAFEPFTFHTLVISPKRLVEAAQHGYLTHRRLGYVRFIAVLIAFPLPRPWDTPIVFSPELDIRKDLFRARGDTGDVSSEDEVEGVEEDDVDGDGDYITSVIDFPHPRDRGYDRVFAKIIRILFNTLKLAPVHENHQPYIDIRLGFPVPREYGLSRISGPEEMEANTLEGPWLTTVYLSMNHDGEELPELPSIASCSFELVSWSLCFEPHTACIIGSKMPCLKKLKLHLSDRELKDQGLRNELRNKLASSLSILPQSIYDFDFHYSRGISRDHSHIPTSILDSEENYDNLSQALFNFSQRENTTRFSAKGSFELTIMGPSEEVLSGCLGWSKLEYYEIGFLAITPAGKWLAVPYKDDPNTDIFKTKRWGAPSGRSRGYFSSFVVNEFRGPIDPDYAHELLCAAGQAASHMPRLQRMVINVGVIGGYRASYNSAKVEPCMRIVGKKLQLPMEDMLRIWRRVAHEHDHKFVLRWKDTARIKTRMENFE</sequence>
<dbReference type="EnsemblFungi" id="FOXG_13774T0">
    <property type="protein sequence ID" value="FOXG_13774P0"/>
    <property type="gene ID" value="FOXG_13774"/>
</dbReference>
<organism evidence="2 3">
    <name type="scientific">Fusarium oxysporum (strain Fo5176)</name>
    <name type="common">Fusarium vascular wilt</name>
    <dbReference type="NCBI Taxonomy" id="660025"/>
    <lineage>
        <taxon>Eukaryota</taxon>
        <taxon>Fungi</taxon>
        <taxon>Dikarya</taxon>
        <taxon>Ascomycota</taxon>
        <taxon>Pezizomycotina</taxon>
        <taxon>Sordariomycetes</taxon>
        <taxon>Hypocreomycetidae</taxon>
        <taxon>Hypocreales</taxon>
        <taxon>Nectriaceae</taxon>
        <taxon>Fusarium</taxon>
        <taxon>Fusarium oxysporum species complex</taxon>
    </lineage>
</organism>
<dbReference type="AlphaFoldDB" id="A0A0D2YBU5"/>
<dbReference type="VEuPathDB" id="FungiDB:FOXG_13774"/>
<dbReference type="STRING" id="426428.A0A0D2YBU5"/>
<evidence type="ECO:0000259" key="1">
    <source>
        <dbReference type="Pfam" id="PF20183"/>
    </source>
</evidence>
<gene>
    <name evidence="2" type="primary">28955013</name>
</gene>
<accession>A0A0D2YBU5</accession>
<dbReference type="InterPro" id="IPR046676">
    <property type="entry name" value="DUF6546"/>
</dbReference>
<dbReference type="Proteomes" id="UP000002489">
    <property type="component" value="Unassembled WGS sequence"/>
</dbReference>
<proteinExistence type="predicted"/>
<evidence type="ECO:0000313" key="3">
    <source>
        <dbReference type="Proteomes" id="UP000002489"/>
    </source>
</evidence>
<dbReference type="Pfam" id="PF20183">
    <property type="entry name" value="DUF6546"/>
    <property type="match status" value="1"/>
</dbReference>
<protein>
    <recommendedName>
        <fullName evidence="1">DUF6546 domain-containing protein</fullName>
    </recommendedName>
</protein>
<reference evidence="3" key="1">
    <citation type="journal article" date="2012" name="Mol. Plant Microbe Interact.">
        <title>A highly conserved effector in Fusarium oxysporum is required for full virulence on Arabidopsis.</title>
        <authorList>
            <person name="Thatcher L.F."/>
            <person name="Gardiner D.M."/>
            <person name="Kazan K."/>
            <person name="Manners J."/>
        </authorList>
    </citation>
    <scope>NUCLEOTIDE SEQUENCE [LARGE SCALE GENOMIC DNA]</scope>
    <source>
        <strain evidence="3">Fo5176</strain>
    </source>
</reference>